<accession>A0A518C261</accession>
<gene>
    <name evidence="1" type="ORF">Pan97_02790</name>
</gene>
<organism evidence="1 2">
    <name type="scientific">Bremerella volcania</name>
    <dbReference type="NCBI Taxonomy" id="2527984"/>
    <lineage>
        <taxon>Bacteria</taxon>
        <taxon>Pseudomonadati</taxon>
        <taxon>Planctomycetota</taxon>
        <taxon>Planctomycetia</taxon>
        <taxon>Pirellulales</taxon>
        <taxon>Pirellulaceae</taxon>
        <taxon>Bremerella</taxon>
    </lineage>
</organism>
<dbReference type="Proteomes" id="UP000318626">
    <property type="component" value="Chromosome"/>
</dbReference>
<keyword evidence="2" id="KW-1185">Reference proteome</keyword>
<name>A0A518C261_9BACT</name>
<dbReference type="EMBL" id="CP036289">
    <property type="protein sequence ID" value="QDU73310.1"/>
    <property type="molecule type" value="Genomic_DNA"/>
</dbReference>
<sequence>MYVIVYLRKNPSEDKGLSFNSVQSSLAGSGWSIAPLHPGAEDEDLARQFFVEVTDAQQGQMVQDQLSKLDEVEAVYTKPPEGPPS</sequence>
<dbReference type="KEGG" id="bvo:Pan97_02790"/>
<reference evidence="2" key="1">
    <citation type="submission" date="2019-02" db="EMBL/GenBank/DDBJ databases">
        <title>Deep-cultivation of Planctomycetes and their phenomic and genomic characterization uncovers novel biology.</title>
        <authorList>
            <person name="Wiegand S."/>
            <person name="Jogler M."/>
            <person name="Boedeker C."/>
            <person name="Pinto D."/>
            <person name="Vollmers J."/>
            <person name="Rivas-Marin E."/>
            <person name="Kohn T."/>
            <person name="Peeters S.H."/>
            <person name="Heuer A."/>
            <person name="Rast P."/>
            <person name="Oberbeckmann S."/>
            <person name="Bunk B."/>
            <person name="Jeske O."/>
            <person name="Meyerdierks A."/>
            <person name="Storesund J.E."/>
            <person name="Kallscheuer N."/>
            <person name="Luecker S."/>
            <person name="Lage O.M."/>
            <person name="Pohl T."/>
            <person name="Merkel B.J."/>
            <person name="Hornburger P."/>
            <person name="Mueller R.-W."/>
            <person name="Bruemmer F."/>
            <person name="Labrenz M."/>
            <person name="Spormann A.M."/>
            <person name="Op den Camp H."/>
            <person name="Overmann J."/>
            <person name="Amann R."/>
            <person name="Jetten M.S.M."/>
            <person name="Mascher T."/>
            <person name="Medema M.H."/>
            <person name="Devos D.P."/>
            <person name="Kaster A.-K."/>
            <person name="Ovreas L."/>
            <person name="Rohde M."/>
            <person name="Galperin M.Y."/>
            <person name="Jogler C."/>
        </authorList>
    </citation>
    <scope>NUCLEOTIDE SEQUENCE [LARGE SCALE GENOMIC DNA]</scope>
    <source>
        <strain evidence="2">Pan97</strain>
    </source>
</reference>
<proteinExistence type="predicted"/>
<evidence type="ECO:0000313" key="1">
    <source>
        <dbReference type="EMBL" id="QDU73310.1"/>
    </source>
</evidence>
<protein>
    <submittedName>
        <fullName evidence="1">Uncharacterized protein</fullName>
    </submittedName>
</protein>
<evidence type="ECO:0000313" key="2">
    <source>
        <dbReference type="Proteomes" id="UP000318626"/>
    </source>
</evidence>
<dbReference type="AlphaFoldDB" id="A0A518C261"/>